<feature type="region of interest" description="Disordered" evidence="1">
    <location>
        <begin position="1"/>
        <end position="34"/>
    </location>
</feature>
<proteinExistence type="predicted"/>
<accession>A0AAE0KTF2</accession>
<evidence type="ECO:0000256" key="1">
    <source>
        <dbReference type="SAM" id="MobiDB-lite"/>
    </source>
</evidence>
<gene>
    <name evidence="2" type="ORF">CYMTET_31222</name>
</gene>
<keyword evidence="3" id="KW-1185">Reference proteome</keyword>
<evidence type="ECO:0000313" key="2">
    <source>
        <dbReference type="EMBL" id="KAK3259804.1"/>
    </source>
</evidence>
<reference evidence="2 3" key="1">
    <citation type="journal article" date="2015" name="Genome Biol. Evol.">
        <title>Comparative Genomics of a Bacterivorous Green Alga Reveals Evolutionary Causalities and Consequences of Phago-Mixotrophic Mode of Nutrition.</title>
        <authorList>
            <person name="Burns J.A."/>
            <person name="Paasch A."/>
            <person name="Narechania A."/>
            <person name="Kim E."/>
        </authorList>
    </citation>
    <scope>NUCLEOTIDE SEQUENCE [LARGE SCALE GENOMIC DNA]</scope>
    <source>
        <strain evidence="2 3">PLY_AMNH</strain>
    </source>
</reference>
<evidence type="ECO:0000313" key="3">
    <source>
        <dbReference type="Proteomes" id="UP001190700"/>
    </source>
</evidence>
<dbReference type="EMBL" id="LGRX02018455">
    <property type="protein sequence ID" value="KAK3259804.1"/>
    <property type="molecule type" value="Genomic_DNA"/>
</dbReference>
<name>A0AAE0KTF2_9CHLO</name>
<dbReference type="Proteomes" id="UP001190700">
    <property type="component" value="Unassembled WGS sequence"/>
</dbReference>
<sequence length="522" mass="59223">MGAASSVPKRAAEKAAEERRLGNEQKERKAGYQLGEEWEENRKAKLEVKEKDLYDFAKRRVVAKVNTVNYFSNDLNFKVHTDLAEFLKEKRALHKDPSTSCDSFLESVPLLILDAIKKNCFSFPFGKLQSKGEGEDPSLDEEADERVTEMLSSVNYAGWENIPLRMPKLHSFETWQHKPGTKEVAYGAGSPYDHWTGEAERALCKGDVCVEIFMAGMTSVFRDLLQSAGQDERPMYAIDPWHMVDDNLVEMEMPEDRYDNLVLGARLMANLNVRLTDIAKKHKKKGSADPTTLPAVTVIIHLNHDIEQQVVEDLLCHDFYGLDRTKVLLMPEPMLPGFHRIAEHGTDTLMARTTSPLRWYGTGYMAMQLGWIGEAYLLNSRGRRQWIATSALEFLRQHKVSWITTMSINDFTQYAEPRVGLDMDRLAFSMHMCDELGANMAVEVDVTMDHADSPLYPVCGPGRARLRRSVHQLRQKGALAAPLGHCFIRPAQSPRHLSRRSALSAWSQCTIRQGWGCARARH</sequence>
<organism evidence="2 3">
    <name type="scientific">Cymbomonas tetramitiformis</name>
    <dbReference type="NCBI Taxonomy" id="36881"/>
    <lineage>
        <taxon>Eukaryota</taxon>
        <taxon>Viridiplantae</taxon>
        <taxon>Chlorophyta</taxon>
        <taxon>Pyramimonadophyceae</taxon>
        <taxon>Pyramimonadales</taxon>
        <taxon>Pyramimonadaceae</taxon>
        <taxon>Cymbomonas</taxon>
    </lineage>
</organism>
<feature type="compositionally biased region" description="Basic and acidic residues" evidence="1">
    <location>
        <begin position="10"/>
        <end position="30"/>
    </location>
</feature>
<protein>
    <submittedName>
        <fullName evidence="2">Uncharacterized protein</fullName>
    </submittedName>
</protein>
<comment type="caution">
    <text evidence="2">The sequence shown here is derived from an EMBL/GenBank/DDBJ whole genome shotgun (WGS) entry which is preliminary data.</text>
</comment>
<dbReference type="AlphaFoldDB" id="A0AAE0KTF2"/>